<dbReference type="EMBL" id="PYGD01000004">
    <property type="protein sequence ID" value="PSK92089.1"/>
    <property type="molecule type" value="Genomic_DNA"/>
</dbReference>
<proteinExistence type="predicted"/>
<dbReference type="RefSeq" id="WP_106523158.1">
    <property type="nucleotide sequence ID" value="NZ_PYGD01000004.1"/>
</dbReference>
<accession>A0A2P8D4I6</accession>
<dbReference type="InterPro" id="IPR016181">
    <property type="entry name" value="Acyl_CoA_acyltransferase"/>
</dbReference>
<sequence length="170" mass="19676">MDHNDLYIEKGNYKIRRLLETEALLYKTLRLEAISEEPAMFRCSTPAEAGLTDSEWRERIKPPRIVFGLFVQDTPIGMTSIVLLNEQQGYLGQSYIRKAYRGLGLAALLYQVRMAWAARLQLKQLQVSHRESNIISKAANQRSGFVYSHRETANWLDGTTEDVWYYTLDL</sequence>
<dbReference type="Pfam" id="PF00583">
    <property type="entry name" value="Acetyltransf_1"/>
    <property type="match status" value="1"/>
</dbReference>
<dbReference type="OrthoDB" id="667047at2"/>
<dbReference type="GO" id="GO:0016747">
    <property type="term" value="F:acyltransferase activity, transferring groups other than amino-acyl groups"/>
    <property type="evidence" value="ECO:0007669"/>
    <property type="project" value="InterPro"/>
</dbReference>
<dbReference type="PROSITE" id="PS51186">
    <property type="entry name" value="GNAT"/>
    <property type="match status" value="1"/>
</dbReference>
<comment type="caution">
    <text evidence="2">The sequence shown here is derived from an EMBL/GenBank/DDBJ whole genome shotgun (WGS) entry which is preliminary data.</text>
</comment>
<dbReference type="Proteomes" id="UP000240572">
    <property type="component" value="Unassembled WGS sequence"/>
</dbReference>
<evidence type="ECO:0000259" key="1">
    <source>
        <dbReference type="PROSITE" id="PS51186"/>
    </source>
</evidence>
<evidence type="ECO:0000313" key="2">
    <source>
        <dbReference type="EMBL" id="PSK92089.1"/>
    </source>
</evidence>
<dbReference type="InterPro" id="IPR000182">
    <property type="entry name" value="GNAT_dom"/>
</dbReference>
<dbReference type="SUPFAM" id="SSF55729">
    <property type="entry name" value="Acyl-CoA N-acyltransferases (Nat)"/>
    <property type="match status" value="1"/>
</dbReference>
<protein>
    <submittedName>
        <fullName evidence="2">Acetyltransferase (GNAT) family protein</fullName>
    </submittedName>
</protein>
<name>A0A2P8D4I6_9BACT</name>
<organism evidence="2 3">
    <name type="scientific">Taibaiella chishuiensis</name>
    <dbReference type="NCBI Taxonomy" id="1434707"/>
    <lineage>
        <taxon>Bacteria</taxon>
        <taxon>Pseudomonadati</taxon>
        <taxon>Bacteroidota</taxon>
        <taxon>Chitinophagia</taxon>
        <taxon>Chitinophagales</taxon>
        <taxon>Chitinophagaceae</taxon>
        <taxon>Taibaiella</taxon>
    </lineage>
</organism>
<gene>
    <name evidence="2" type="ORF">B0I18_104187</name>
</gene>
<feature type="domain" description="N-acetyltransferase" evidence="1">
    <location>
        <begin position="27"/>
        <end position="169"/>
    </location>
</feature>
<evidence type="ECO:0000313" key="3">
    <source>
        <dbReference type="Proteomes" id="UP000240572"/>
    </source>
</evidence>
<reference evidence="2 3" key="1">
    <citation type="submission" date="2018-03" db="EMBL/GenBank/DDBJ databases">
        <title>Genomic Encyclopedia of Type Strains, Phase III (KMG-III): the genomes of soil and plant-associated and newly described type strains.</title>
        <authorList>
            <person name="Whitman W."/>
        </authorList>
    </citation>
    <scope>NUCLEOTIDE SEQUENCE [LARGE SCALE GENOMIC DNA]</scope>
    <source>
        <strain evidence="2 3">CGMCC 1.12700</strain>
    </source>
</reference>
<dbReference type="Gene3D" id="3.40.630.30">
    <property type="match status" value="1"/>
</dbReference>
<keyword evidence="2" id="KW-0808">Transferase</keyword>
<dbReference type="AlphaFoldDB" id="A0A2P8D4I6"/>
<dbReference type="CDD" id="cd04301">
    <property type="entry name" value="NAT_SF"/>
    <property type="match status" value="1"/>
</dbReference>
<keyword evidence="3" id="KW-1185">Reference proteome</keyword>